<keyword evidence="2" id="KW-1185">Reference proteome</keyword>
<proteinExistence type="predicted"/>
<accession>A0A4E0QWN7</accession>
<dbReference type="EMBL" id="JSZA02000005">
    <property type="protein sequence ID" value="TGO03670.1"/>
    <property type="molecule type" value="Genomic_DNA"/>
</dbReference>
<comment type="caution">
    <text evidence="1">The sequence shown here is derived from an EMBL/GenBank/DDBJ whole genome shotgun (WGS) entry which is preliminary data.</text>
</comment>
<protein>
    <submittedName>
        <fullName evidence="1">Uncharacterized protein</fullName>
    </submittedName>
</protein>
<gene>
    <name evidence="1" type="ORF">PN36_02000</name>
</gene>
<evidence type="ECO:0000313" key="2">
    <source>
        <dbReference type="Proteomes" id="UP000030428"/>
    </source>
</evidence>
<reference evidence="1 2" key="1">
    <citation type="journal article" date="2016" name="Front. Microbiol.">
        <title>Single-Cell (Meta-)Genomics of a Dimorphic Candidatus Thiomargarita nelsonii Reveals Genomic Plasticity.</title>
        <authorList>
            <person name="Flood B.E."/>
            <person name="Fliss P."/>
            <person name="Jones D.S."/>
            <person name="Dick G.J."/>
            <person name="Jain S."/>
            <person name="Kaster A.K."/>
            <person name="Winkel M."/>
            <person name="Mussmann M."/>
            <person name="Bailey J."/>
        </authorList>
    </citation>
    <scope>NUCLEOTIDE SEQUENCE [LARGE SCALE GENOMIC DNA]</scope>
    <source>
        <strain evidence="1">Hydrate Ridge</strain>
    </source>
</reference>
<organism evidence="1 2">
    <name type="scientific">Candidatus Thiomargarita nelsonii</name>
    <dbReference type="NCBI Taxonomy" id="1003181"/>
    <lineage>
        <taxon>Bacteria</taxon>
        <taxon>Pseudomonadati</taxon>
        <taxon>Pseudomonadota</taxon>
        <taxon>Gammaproteobacteria</taxon>
        <taxon>Thiotrichales</taxon>
        <taxon>Thiotrichaceae</taxon>
        <taxon>Thiomargarita</taxon>
    </lineage>
</organism>
<sequence>MSGQSFMVALVQEGGSILPRQKFSLPRKLLPRNHYKSKEIRFFKKIGFLNGLKISALLCRPNN</sequence>
<dbReference type="Proteomes" id="UP000030428">
    <property type="component" value="Unassembled WGS sequence"/>
</dbReference>
<name>A0A4E0QWN7_9GAMM</name>
<dbReference type="AlphaFoldDB" id="A0A4E0QWN7"/>
<evidence type="ECO:0000313" key="1">
    <source>
        <dbReference type="EMBL" id="TGO03670.1"/>
    </source>
</evidence>